<dbReference type="GO" id="GO:0015889">
    <property type="term" value="P:cobalamin transport"/>
    <property type="evidence" value="ECO:0007669"/>
    <property type="project" value="TreeGrafter"/>
</dbReference>
<keyword evidence="7" id="KW-0406">Ion transport</keyword>
<dbReference type="Proteomes" id="UP000295106">
    <property type="component" value="Unassembled WGS sequence"/>
</dbReference>
<keyword evidence="3 12" id="KW-0813">Transport</keyword>
<dbReference type="CDD" id="cd01347">
    <property type="entry name" value="ligand_gated_channel"/>
    <property type="match status" value="1"/>
</dbReference>
<dbReference type="EMBL" id="SLXD01000002">
    <property type="protein sequence ID" value="TCP04675.1"/>
    <property type="molecule type" value="Genomic_DNA"/>
</dbReference>
<name>A0A4R2MH88_RUBGE</name>
<dbReference type="GO" id="GO:0009279">
    <property type="term" value="C:cell outer membrane"/>
    <property type="evidence" value="ECO:0007669"/>
    <property type="project" value="UniProtKB-SubCell"/>
</dbReference>
<comment type="similarity">
    <text evidence="2 12 13">Belongs to the TonB-dependent receptor family.</text>
</comment>
<proteinExistence type="inferred from homology"/>
<dbReference type="GO" id="GO:0006811">
    <property type="term" value="P:monoatomic ion transport"/>
    <property type="evidence" value="ECO:0007669"/>
    <property type="project" value="UniProtKB-KW"/>
</dbReference>
<evidence type="ECO:0000256" key="2">
    <source>
        <dbReference type="ARBA" id="ARBA00009810"/>
    </source>
</evidence>
<evidence type="ECO:0000256" key="13">
    <source>
        <dbReference type="RuleBase" id="RU003357"/>
    </source>
</evidence>
<evidence type="ECO:0000256" key="10">
    <source>
        <dbReference type="ARBA" id="ARBA00023170"/>
    </source>
</evidence>
<dbReference type="PROSITE" id="PS52016">
    <property type="entry name" value="TONB_DEPENDENT_REC_3"/>
    <property type="match status" value="1"/>
</dbReference>
<evidence type="ECO:0000259" key="15">
    <source>
        <dbReference type="Pfam" id="PF07715"/>
    </source>
</evidence>
<evidence type="ECO:0000256" key="1">
    <source>
        <dbReference type="ARBA" id="ARBA00004571"/>
    </source>
</evidence>
<evidence type="ECO:0000256" key="8">
    <source>
        <dbReference type="ARBA" id="ARBA00023077"/>
    </source>
</evidence>
<accession>A0A4R2MH88</accession>
<evidence type="ECO:0000313" key="16">
    <source>
        <dbReference type="EMBL" id="TCP04675.1"/>
    </source>
</evidence>
<dbReference type="InterPro" id="IPR012910">
    <property type="entry name" value="Plug_dom"/>
</dbReference>
<dbReference type="InterPro" id="IPR036942">
    <property type="entry name" value="Beta-barrel_TonB_sf"/>
</dbReference>
<keyword evidence="6" id="KW-0732">Signal</keyword>
<evidence type="ECO:0000256" key="3">
    <source>
        <dbReference type="ARBA" id="ARBA00022448"/>
    </source>
</evidence>
<evidence type="ECO:0000256" key="11">
    <source>
        <dbReference type="ARBA" id="ARBA00023237"/>
    </source>
</evidence>
<dbReference type="PANTHER" id="PTHR30069">
    <property type="entry name" value="TONB-DEPENDENT OUTER MEMBRANE RECEPTOR"/>
    <property type="match status" value="1"/>
</dbReference>
<evidence type="ECO:0000256" key="5">
    <source>
        <dbReference type="ARBA" id="ARBA00022692"/>
    </source>
</evidence>
<keyword evidence="11 12" id="KW-0998">Cell outer membrane</keyword>
<feature type="domain" description="TonB-dependent receptor-like beta-barrel" evidence="14">
    <location>
        <begin position="185"/>
        <end position="565"/>
    </location>
</feature>
<keyword evidence="5 12" id="KW-0812">Transmembrane</keyword>
<dbReference type="Pfam" id="PF00593">
    <property type="entry name" value="TonB_dep_Rec_b-barrel"/>
    <property type="match status" value="1"/>
</dbReference>
<dbReference type="AlphaFoldDB" id="A0A4R2MH88"/>
<keyword evidence="9 12" id="KW-0472">Membrane</keyword>
<dbReference type="InterPro" id="IPR000531">
    <property type="entry name" value="Beta-barrel_TonB"/>
</dbReference>
<dbReference type="Pfam" id="PF07715">
    <property type="entry name" value="Plug"/>
    <property type="match status" value="1"/>
</dbReference>
<dbReference type="SUPFAM" id="SSF56935">
    <property type="entry name" value="Porins"/>
    <property type="match status" value="1"/>
</dbReference>
<organism evidence="16 17">
    <name type="scientific">Rubrivivax gelatinosus</name>
    <name type="common">Rhodocyclus gelatinosus</name>
    <name type="synonym">Rhodopseudomonas gelatinosa</name>
    <dbReference type="NCBI Taxonomy" id="28068"/>
    <lineage>
        <taxon>Bacteria</taxon>
        <taxon>Pseudomonadati</taxon>
        <taxon>Pseudomonadota</taxon>
        <taxon>Betaproteobacteria</taxon>
        <taxon>Burkholderiales</taxon>
        <taxon>Sphaerotilaceae</taxon>
        <taxon>Rubrivivax</taxon>
    </lineage>
</organism>
<dbReference type="Gene3D" id="2.40.170.20">
    <property type="entry name" value="TonB-dependent receptor, beta-barrel domain"/>
    <property type="match status" value="1"/>
</dbReference>
<keyword evidence="8 13" id="KW-0798">TonB box</keyword>
<dbReference type="InterPro" id="IPR039426">
    <property type="entry name" value="TonB-dep_rcpt-like"/>
</dbReference>
<comment type="caution">
    <text evidence="16">The sequence shown here is derived from an EMBL/GenBank/DDBJ whole genome shotgun (WGS) entry which is preliminary data.</text>
</comment>
<evidence type="ECO:0000313" key="17">
    <source>
        <dbReference type="Proteomes" id="UP000295106"/>
    </source>
</evidence>
<reference evidence="16 17" key="1">
    <citation type="submission" date="2019-03" db="EMBL/GenBank/DDBJ databases">
        <title>Genomic Encyclopedia of Type Strains, Phase IV (KMG-IV): sequencing the most valuable type-strain genomes for metagenomic binning, comparative biology and taxonomic classification.</title>
        <authorList>
            <person name="Goeker M."/>
        </authorList>
    </citation>
    <scope>NUCLEOTIDE SEQUENCE [LARGE SCALE GENOMIC DNA]</scope>
    <source>
        <strain evidence="16 17">DSM 1709</strain>
    </source>
</reference>
<feature type="domain" description="TonB-dependent receptor plug" evidence="15">
    <location>
        <begin position="31"/>
        <end position="136"/>
    </location>
</feature>
<dbReference type="PANTHER" id="PTHR30069:SF53">
    <property type="entry name" value="COLICIN I RECEPTOR-RELATED"/>
    <property type="match status" value="1"/>
</dbReference>
<keyword evidence="10" id="KW-0675">Receptor</keyword>
<evidence type="ECO:0000256" key="9">
    <source>
        <dbReference type="ARBA" id="ARBA00023136"/>
    </source>
</evidence>
<evidence type="ECO:0000259" key="14">
    <source>
        <dbReference type="Pfam" id="PF00593"/>
    </source>
</evidence>
<evidence type="ECO:0000256" key="12">
    <source>
        <dbReference type="PROSITE-ProRule" id="PRU01360"/>
    </source>
</evidence>
<keyword evidence="4 12" id="KW-1134">Transmembrane beta strand</keyword>
<dbReference type="InterPro" id="IPR037066">
    <property type="entry name" value="Plug_dom_sf"/>
</dbReference>
<sequence length="592" mass="63651">MLAAAVCPAAFAQAGEDPIVITASRLEERLSQTLGDVSLVERSTIERSGASNVADLLARLPGIEIARNGGPGTSTSVYVRGGETRHTAVYVDGVRVDSQSTGGAPWEQIPLERIERIEVLRGPAAAVYGSDAVGGVVQLFTRRGQGALRTRGGLGWGSRGTRQADAGLSGATGSVDYALSAGWSDSNGFSAREGQNPDADGWRRGSLQARAGWQFAPEHRVEASFLESHLHAQYDGSTTDDDLSHHELRTGALAWRGQWNDDALSSARLSESQGSYETEPSPYRTETRLRDLVLQHEQRVAAGQRLSLTLERREDRLENPATARSARLAGERAQNGVAVGWRGEFGAHSLQAHARHDDDSEFGTKSTGSLAWGWRFASTWRFTASAATSFRAPTLYQRFSQYGNPDLVPETGRNLEFGLRRSAGDDELGLVAWRNKVDELIAFGAAGPCTSTSGCYENVGKASYEGLTLSGRTRVGALALRGSLDFHEPKNELTGTLIARRARRLATLGADTELAGWQLGAEVQAAGQRWDDAANTRRLGGYGLVNLSAERRLGEGLKLQARIDNAGGKDYALARSYAVAGRSASVALRWTL</sequence>
<evidence type="ECO:0000256" key="6">
    <source>
        <dbReference type="ARBA" id="ARBA00022729"/>
    </source>
</evidence>
<evidence type="ECO:0000256" key="7">
    <source>
        <dbReference type="ARBA" id="ARBA00023065"/>
    </source>
</evidence>
<comment type="subcellular location">
    <subcellularLocation>
        <location evidence="1 12">Cell outer membrane</location>
        <topology evidence="1 12">Multi-pass membrane protein</topology>
    </subcellularLocation>
</comment>
<dbReference type="Gene3D" id="2.170.130.10">
    <property type="entry name" value="TonB-dependent receptor, plug domain"/>
    <property type="match status" value="1"/>
</dbReference>
<evidence type="ECO:0000256" key="4">
    <source>
        <dbReference type="ARBA" id="ARBA00022452"/>
    </source>
</evidence>
<gene>
    <name evidence="16" type="ORF">EV684_102436</name>
</gene>
<protein>
    <submittedName>
        <fullName evidence="16">Vitamin B12 transporter</fullName>
    </submittedName>
</protein>